<dbReference type="Proteomes" id="UP000260640">
    <property type="component" value="Unassembled WGS sequence"/>
</dbReference>
<evidence type="ECO:0000313" key="4">
    <source>
        <dbReference type="EMBL" id="RGJ89973.1"/>
    </source>
</evidence>
<evidence type="ECO:0000313" key="5">
    <source>
        <dbReference type="EMBL" id="RHJ81168.1"/>
    </source>
</evidence>
<keyword evidence="2" id="KW-0732">Signal</keyword>
<comment type="caution">
    <text evidence="5">The sequence shown here is derived from an EMBL/GenBank/DDBJ whole genome shotgun (WGS) entry which is preliminary data.</text>
</comment>
<reference evidence="6 7" key="1">
    <citation type="submission" date="2018-08" db="EMBL/GenBank/DDBJ databases">
        <title>A genome reference for cultivated species of the human gut microbiota.</title>
        <authorList>
            <person name="Zou Y."/>
            <person name="Xue W."/>
            <person name="Luo G."/>
        </authorList>
    </citation>
    <scope>NUCLEOTIDE SEQUENCE [LARGE SCALE GENOMIC DNA]</scope>
    <source>
        <strain evidence="5 7">AM09-18</strain>
        <strain evidence="4 6">TM05-16</strain>
    </source>
</reference>
<sequence length="813" mass="88999">MNKKFLSAILFGALMVSSTGTFVSCKDYDDDIDRIDNTLNDLKSQIAALESKINEGKWITSVTSSADGVVITMSDGQTYNITNGKDGEAGAAGTEWTISEDGFWVCDGEKTTVKAVGQDATPEVKKENGKWYLWNGTEYEEFTGAVAPATNIPYYYADTQDPNNYVILVVCDKDGQNAKEIRLPLNEGLAQINVLNANFNVTYSIAKEGTNWPTWEGGSKDKPAKGEYMIGQTASSVLVQISPASYDLSGKTVKVVNTKGEELPIKLGKATPVTDARAASPVGLYEFPVESIVVNDEVVEEYADIQSLQASVVVNENVYSVFNNSFVFRLTEAENNRIYFGTYSINEEGNEIFSNTVKAKPGESVTIVPQRYQVGQLFDSYITMANTDQAKADSIRYGISFDGMTINFNDKAAGQVDFTVHYLNVFGKVYSYNIYVKFNEEESKPEEITSIVSKNHVATEVTKDTEQAFTADLKPYFDAMGNDQRLIWNDEYAGLAYYPEVKWVYEDPQTGKTMEKNINLLSNVVAVDSEGKTTSEAKKIAGVKVYFINNYNNRLNDFIELGGEFTAKVAVHATVKGSSNSKEIAILNLPFTIEKPSDATLKAAYTFNPSYNKDGVITVYGKTISNDQIFSTGTVNGYKSVKAEEGKIDIVEGTIKFIDNVTEYNKAYTLTGAKVTYAGAQFKIDDFKVMFANSKNFTTVMPAGISIISGSGNIVTVKYGKAADKNDKNIYYRVDNISGEMDAIKSVACEVEAKHASYLTATGSKDITLTAVTGDANKVSVATPVKVTLTITTSTDEVVKDTITVTLNPYPAQ</sequence>
<feature type="domain" description="DUF4988" evidence="3">
    <location>
        <begin position="27"/>
        <end position="116"/>
    </location>
</feature>
<name>A0A395VIM1_PHOVU</name>
<protein>
    <recommendedName>
        <fullName evidence="3">DUF4988 domain-containing protein</fullName>
    </recommendedName>
</protein>
<organism evidence="5 7">
    <name type="scientific">Phocaeicola vulgatus</name>
    <name type="common">Bacteroides vulgatus</name>
    <dbReference type="NCBI Taxonomy" id="821"/>
    <lineage>
        <taxon>Bacteria</taxon>
        <taxon>Pseudomonadati</taxon>
        <taxon>Bacteroidota</taxon>
        <taxon>Bacteroidia</taxon>
        <taxon>Bacteroidales</taxon>
        <taxon>Bacteroidaceae</taxon>
        <taxon>Phocaeicola</taxon>
    </lineage>
</organism>
<evidence type="ECO:0000313" key="7">
    <source>
        <dbReference type="Proteomes" id="UP000283958"/>
    </source>
</evidence>
<evidence type="ECO:0000256" key="1">
    <source>
        <dbReference type="SAM" id="Coils"/>
    </source>
</evidence>
<dbReference type="AlphaFoldDB" id="A0A395VIM1"/>
<feature type="signal peptide" evidence="2">
    <location>
        <begin position="1"/>
        <end position="23"/>
    </location>
</feature>
<keyword evidence="1" id="KW-0175">Coiled coil</keyword>
<proteinExistence type="predicted"/>
<dbReference type="Proteomes" id="UP000283958">
    <property type="component" value="Unassembled WGS sequence"/>
</dbReference>
<dbReference type="PROSITE" id="PS51257">
    <property type="entry name" value="PROKAR_LIPOPROTEIN"/>
    <property type="match status" value="1"/>
</dbReference>
<gene>
    <name evidence="5" type="ORF">DW105_00820</name>
    <name evidence="4" type="ORF">DXD46_06000</name>
</gene>
<dbReference type="InterPro" id="IPR032149">
    <property type="entry name" value="DUF4988"/>
</dbReference>
<evidence type="ECO:0000259" key="3">
    <source>
        <dbReference type="Pfam" id="PF16378"/>
    </source>
</evidence>
<dbReference type="EMBL" id="QSPP01000011">
    <property type="protein sequence ID" value="RGJ89973.1"/>
    <property type="molecule type" value="Genomic_DNA"/>
</dbReference>
<evidence type="ECO:0000256" key="2">
    <source>
        <dbReference type="SAM" id="SignalP"/>
    </source>
</evidence>
<evidence type="ECO:0000313" key="6">
    <source>
        <dbReference type="Proteomes" id="UP000260640"/>
    </source>
</evidence>
<feature type="chain" id="PRO_5033363098" description="DUF4988 domain-containing protein" evidence="2">
    <location>
        <begin position="24"/>
        <end position="813"/>
    </location>
</feature>
<dbReference type="Pfam" id="PF16378">
    <property type="entry name" value="DUF4988"/>
    <property type="match status" value="1"/>
</dbReference>
<feature type="coiled-coil region" evidence="1">
    <location>
        <begin position="25"/>
        <end position="52"/>
    </location>
</feature>
<dbReference type="EMBL" id="QRMN01000001">
    <property type="protein sequence ID" value="RHJ81168.1"/>
    <property type="molecule type" value="Genomic_DNA"/>
</dbReference>
<accession>A0A395VIM1</accession>
<dbReference type="RefSeq" id="WP_117696168.1">
    <property type="nucleotide sequence ID" value="NZ_CP072234.1"/>
</dbReference>